<proteinExistence type="predicted"/>
<accession>A0A6A6HCZ5</accession>
<dbReference type="AlphaFoldDB" id="A0A6A6HCZ5"/>
<dbReference type="Proteomes" id="UP000800092">
    <property type="component" value="Unassembled WGS sequence"/>
</dbReference>
<protein>
    <submittedName>
        <fullName evidence="1">Uncharacterized protein</fullName>
    </submittedName>
</protein>
<dbReference type="EMBL" id="ML991789">
    <property type="protein sequence ID" value="KAF2235708.1"/>
    <property type="molecule type" value="Genomic_DNA"/>
</dbReference>
<sequence>MSDEFTLYCAICGAPLMEDESTPDVPSWFKHATLLSEAPDQPKAICESDATAGYGPILSLTSTEDLIVANSTHPYGRLLRVFYLASHKSCCSIVKRNLAKHGPCNGLLRSPGQIWTMRHIWQCLTHRFEATIEDGQSDGGPIYRLLAPHNYYMPRFTEMKWEFDIPFVDADPLDIPDLNVAVFRHLEPLLPKESASHVPPIEVENLQIHLQGLPMEIFDHILSFVCPLTEASLQCNRVLPPSFWRTRLFTGQLIPFLWDLDIFAIEENQSAMANPSEPPISEMEQGRDWDWELLVRQLAQPNAFGDDQPLSDVPPGLKNRRRIWELIDEMYLGDVQATTPNVWGHSPRQIPVPLPD</sequence>
<organism evidence="1 2">
    <name type="scientific">Viridothelium virens</name>
    <name type="common">Speckled blister lichen</name>
    <name type="synonym">Trypethelium virens</name>
    <dbReference type="NCBI Taxonomy" id="1048519"/>
    <lineage>
        <taxon>Eukaryota</taxon>
        <taxon>Fungi</taxon>
        <taxon>Dikarya</taxon>
        <taxon>Ascomycota</taxon>
        <taxon>Pezizomycotina</taxon>
        <taxon>Dothideomycetes</taxon>
        <taxon>Dothideomycetes incertae sedis</taxon>
        <taxon>Trypetheliales</taxon>
        <taxon>Trypetheliaceae</taxon>
        <taxon>Viridothelium</taxon>
    </lineage>
</organism>
<evidence type="ECO:0000313" key="1">
    <source>
        <dbReference type="EMBL" id="KAF2235708.1"/>
    </source>
</evidence>
<gene>
    <name evidence="1" type="ORF">EV356DRAFT_499311</name>
</gene>
<name>A0A6A6HCZ5_VIRVR</name>
<reference evidence="1" key="1">
    <citation type="journal article" date="2020" name="Stud. Mycol.">
        <title>101 Dothideomycetes genomes: a test case for predicting lifestyles and emergence of pathogens.</title>
        <authorList>
            <person name="Haridas S."/>
            <person name="Albert R."/>
            <person name="Binder M."/>
            <person name="Bloem J."/>
            <person name="Labutti K."/>
            <person name="Salamov A."/>
            <person name="Andreopoulos B."/>
            <person name="Baker S."/>
            <person name="Barry K."/>
            <person name="Bills G."/>
            <person name="Bluhm B."/>
            <person name="Cannon C."/>
            <person name="Castanera R."/>
            <person name="Culley D."/>
            <person name="Daum C."/>
            <person name="Ezra D."/>
            <person name="Gonzalez J."/>
            <person name="Henrissat B."/>
            <person name="Kuo A."/>
            <person name="Liang C."/>
            <person name="Lipzen A."/>
            <person name="Lutzoni F."/>
            <person name="Magnuson J."/>
            <person name="Mondo S."/>
            <person name="Nolan M."/>
            <person name="Ohm R."/>
            <person name="Pangilinan J."/>
            <person name="Park H.-J."/>
            <person name="Ramirez L."/>
            <person name="Alfaro M."/>
            <person name="Sun H."/>
            <person name="Tritt A."/>
            <person name="Yoshinaga Y."/>
            <person name="Zwiers L.-H."/>
            <person name="Turgeon B."/>
            <person name="Goodwin S."/>
            <person name="Spatafora J."/>
            <person name="Crous P."/>
            <person name="Grigoriev I."/>
        </authorList>
    </citation>
    <scope>NUCLEOTIDE SEQUENCE</scope>
    <source>
        <strain evidence="1">Tuck. ex Michener</strain>
    </source>
</reference>
<keyword evidence="2" id="KW-1185">Reference proteome</keyword>
<evidence type="ECO:0000313" key="2">
    <source>
        <dbReference type="Proteomes" id="UP000800092"/>
    </source>
</evidence>
<dbReference type="OrthoDB" id="3932329at2759"/>